<accession>A0A914M0M3</accession>
<dbReference type="AlphaFoldDB" id="A0A914M0M3"/>
<name>A0A914M0M3_MELIC</name>
<dbReference type="WBParaSite" id="Minc3s01002g19758">
    <property type="protein sequence ID" value="Minc3s01002g19758"/>
    <property type="gene ID" value="Minc3s01002g19758"/>
</dbReference>
<organism evidence="1 2">
    <name type="scientific">Meloidogyne incognita</name>
    <name type="common">Southern root-knot nematode worm</name>
    <name type="synonym">Oxyuris incognita</name>
    <dbReference type="NCBI Taxonomy" id="6306"/>
    <lineage>
        <taxon>Eukaryota</taxon>
        <taxon>Metazoa</taxon>
        <taxon>Ecdysozoa</taxon>
        <taxon>Nematoda</taxon>
        <taxon>Chromadorea</taxon>
        <taxon>Rhabditida</taxon>
        <taxon>Tylenchina</taxon>
        <taxon>Tylenchomorpha</taxon>
        <taxon>Tylenchoidea</taxon>
        <taxon>Meloidogynidae</taxon>
        <taxon>Meloidogyninae</taxon>
        <taxon>Meloidogyne</taxon>
        <taxon>Meloidogyne incognita group</taxon>
    </lineage>
</organism>
<protein>
    <submittedName>
        <fullName evidence="2">Secreted protein</fullName>
    </submittedName>
</protein>
<evidence type="ECO:0000313" key="1">
    <source>
        <dbReference type="Proteomes" id="UP000887563"/>
    </source>
</evidence>
<keyword evidence="1" id="KW-1185">Reference proteome</keyword>
<proteinExistence type="predicted"/>
<sequence>MVSLFFLVQFHSFYLWHIQMRGQTKHIHYRQNTDGHTHTCFVCPFSSVRPFSSVFVSVRPCSFSSDLVRALPCSSVLVRVRPFSSDLVRVRPCSSVFVRSRPCSSVLVRVLSVCARPCFVRP</sequence>
<dbReference type="Proteomes" id="UP000887563">
    <property type="component" value="Unplaced"/>
</dbReference>
<evidence type="ECO:0000313" key="2">
    <source>
        <dbReference type="WBParaSite" id="Minc3s01002g19758"/>
    </source>
</evidence>
<reference evidence="2" key="1">
    <citation type="submission" date="2022-11" db="UniProtKB">
        <authorList>
            <consortium name="WormBaseParasite"/>
        </authorList>
    </citation>
    <scope>IDENTIFICATION</scope>
</reference>